<sequence>MVGQPFIQAPDRKRSLIVDVNPIMDKDAFYTPRELPPVLPSHSRQKERVNGRRLMTPVEVEAMASPYDLMIRFGGVQDPDTKQKYLMPNNIEHPKFSKRVGGKNFWISCWKEAVRQTMITGKHWMAIPQLETHGLLLEQVEQMLQQRLIQELEILLTRLNHSRHLVGSQQETIIRRLTREELHDLEHIGTLSLQGVSAIIIEDRSQTLPSPAWKLIRDTFAVGGNLLEAEANIDAKALDAQIFKGDDNTANAYIVSSTSNTIARVDSVPLLIALWRLRLWAGQGWNGGLWGDWEKKSFA</sequence>
<dbReference type="EMBL" id="CAJVPT010023639">
    <property type="protein sequence ID" value="CAG8666532.1"/>
    <property type="molecule type" value="Genomic_DNA"/>
</dbReference>
<accession>A0ACA9NNR2</accession>
<gene>
    <name evidence="1" type="ORF">ACOLOM_LOCUS8787</name>
</gene>
<organism evidence="1 2">
    <name type="scientific">Acaulospora colombiana</name>
    <dbReference type="NCBI Taxonomy" id="27376"/>
    <lineage>
        <taxon>Eukaryota</taxon>
        <taxon>Fungi</taxon>
        <taxon>Fungi incertae sedis</taxon>
        <taxon>Mucoromycota</taxon>
        <taxon>Glomeromycotina</taxon>
        <taxon>Glomeromycetes</taxon>
        <taxon>Diversisporales</taxon>
        <taxon>Acaulosporaceae</taxon>
        <taxon>Acaulospora</taxon>
    </lineage>
</organism>
<comment type="caution">
    <text evidence="1">The sequence shown here is derived from an EMBL/GenBank/DDBJ whole genome shotgun (WGS) entry which is preliminary data.</text>
</comment>
<keyword evidence="2" id="KW-1185">Reference proteome</keyword>
<proteinExistence type="predicted"/>
<protein>
    <submittedName>
        <fullName evidence="1">11672_t:CDS:1</fullName>
    </submittedName>
</protein>
<name>A0ACA9NNR2_9GLOM</name>
<dbReference type="Proteomes" id="UP000789525">
    <property type="component" value="Unassembled WGS sequence"/>
</dbReference>
<evidence type="ECO:0000313" key="1">
    <source>
        <dbReference type="EMBL" id="CAG8666532.1"/>
    </source>
</evidence>
<evidence type="ECO:0000313" key="2">
    <source>
        <dbReference type="Proteomes" id="UP000789525"/>
    </source>
</evidence>
<reference evidence="1" key="1">
    <citation type="submission" date="2021-06" db="EMBL/GenBank/DDBJ databases">
        <authorList>
            <person name="Kallberg Y."/>
            <person name="Tangrot J."/>
            <person name="Rosling A."/>
        </authorList>
    </citation>
    <scope>NUCLEOTIDE SEQUENCE</scope>
    <source>
        <strain evidence="1">CL356</strain>
    </source>
</reference>